<dbReference type="GO" id="GO:0000428">
    <property type="term" value="C:DNA-directed RNA polymerase complex"/>
    <property type="evidence" value="ECO:0007669"/>
    <property type="project" value="UniProtKB-KW"/>
</dbReference>
<evidence type="ECO:0000256" key="6">
    <source>
        <dbReference type="ARBA" id="ARBA00023082"/>
    </source>
</evidence>
<dbReference type="PIRSF" id="PIRSF000774">
    <property type="entry name" value="RpoN"/>
    <property type="match status" value="1"/>
</dbReference>
<proteinExistence type="inferred from homology"/>
<reference evidence="11" key="2">
    <citation type="submission" date="2021-01" db="EMBL/GenBank/DDBJ databases">
        <authorList>
            <person name="Hahn C.R."/>
            <person name="Youssef N.H."/>
            <person name="Elshahed M."/>
        </authorList>
    </citation>
    <scope>NUCLEOTIDE SEQUENCE</scope>
    <source>
        <strain evidence="11">Zod_Metabat.24</strain>
    </source>
</reference>
<dbReference type="PANTHER" id="PTHR32248:SF4">
    <property type="entry name" value="RNA POLYMERASE SIGMA-54 FACTOR"/>
    <property type="match status" value="1"/>
</dbReference>
<evidence type="ECO:0000256" key="4">
    <source>
        <dbReference type="ARBA" id="ARBA00022695"/>
    </source>
</evidence>
<evidence type="ECO:0000256" key="5">
    <source>
        <dbReference type="ARBA" id="ARBA00023015"/>
    </source>
</evidence>
<evidence type="ECO:0000313" key="11">
    <source>
        <dbReference type="EMBL" id="MBN1574859.1"/>
    </source>
</evidence>
<dbReference type="NCBIfam" id="TIGR02395">
    <property type="entry name" value="rpoN_sigma"/>
    <property type="match status" value="1"/>
</dbReference>
<keyword evidence="7" id="KW-0238">DNA-binding</keyword>
<dbReference type="GO" id="GO:0016779">
    <property type="term" value="F:nucleotidyltransferase activity"/>
    <property type="evidence" value="ECO:0007669"/>
    <property type="project" value="UniProtKB-KW"/>
</dbReference>
<feature type="domain" description="RNA polymerase sigma factor 54 core-binding" evidence="10">
    <location>
        <begin position="110"/>
        <end position="297"/>
    </location>
</feature>
<protein>
    <submittedName>
        <fullName evidence="11">RNA polymerase factor sigma-54</fullName>
    </submittedName>
</protein>
<dbReference type="Pfam" id="PF04552">
    <property type="entry name" value="Sigma54_DBD"/>
    <property type="match status" value="1"/>
</dbReference>
<keyword evidence="8" id="KW-0804">Transcription</keyword>
<dbReference type="EMBL" id="JAFGIX010000090">
    <property type="protein sequence ID" value="MBN1574859.1"/>
    <property type="molecule type" value="Genomic_DNA"/>
</dbReference>
<evidence type="ECO:0000313" key="12">
    <source>
        <dbReference type="Proteomes" id="UP000809273"/>
    </source>
</evidence>
<dbReference type="GO" id="GO:0003677">
    <property type="term" value="F:DNA binding"/>
    <property type="evidence" value="ECO:0007669"/>
    <property type="project" value="UniProtKB-KW"/>
</dbReference>
<dbReference type="PROSITE" id="PS00717">
    <property type="entry name" value="SIGMA54_1"/>
    <property type="match status" value="1"/>
</dbReference>
<dbReference type="PROSITE" id="PS50044">
    <property type="entry name" value="SIGMA54_3"/>
    <property type="match status" value="1"/>
</dbReference>
<comment type="caution">
    <text evidence="11">The sequence shown here is derived from an EMBL/GenBank/DDBJ whole genome shotgun (WGS) entry which is preliminary data.</text>
</comment>
<reference evidence="11" key="1">
    <citation type="journal article" date="2021" name="Environ. Microbiol.">
        <title>Genomic characterization of three novel Desulfobacterota classes expand the metabolic and phylogenetic diversity of the phylum.</title>
        <authorList>
            <person name="Murphy C.L."/>
            <person name="Biggerstaff J."/>
            <person name="Eichhorn A."/>
            <person name="Ewing E."/>
            <person name="Shahan R."/>
            <person name="Soriano D."/>
            <person name="Stewart S."/>
            <person name="VanMol K."/>
            <person name="Walker R."/>
            <person name="Walters P."/>
            <person name="Elshahed M.S."/>
            <person name="Youssef N.H."/>
        </authorList>
    </citation>
    <scope>NUCLEOTIDE SEQUENCE</scope>
    <source>
        <strain evidence="11">Zod_Metabat.24</strain>
    </source>
</reference>
<evidence type="ECO:0000256" key="7">
    <source>
        <dbReference type="ARBA" id="ARBA00023125"/>
    </source>
</evidence>
<keyword evidence="4" id="KW-0548">Nucleotidyltransferase</keyword>
<dbReference type="Pfam" id="PF00309">
    <property type="entry name" value="Sigma54_AID"/>
    <property type="match status" value="1"/>
</dbReference>
<name>A0A9D8KJJ2_9DELT</name>
<keyword evidence="6" id="KW-0731">Sigma factor</keyword>
<dbReference type="InterPro" id="IPR007634">
    <property type="entry name" value="RNA_pol_sigma_54_DNA-bd"/>
</dbReference>
<keyword evidence="2" id="KW-0240">DNA-directed RNA polymerase</keyword>
<keyword evidence="5" id="KW-0805">Transcription regulation</keyword>
<dbReference type="InterPro" id="IPR007046">
    <property type="entry name" value="RNA_pol_sigma_54_core-bd"/>
</dbReference>
<comment type="similarity">
    <text evidence="1">Belongs to the sigma-54 factor family.</text>
</comment>
<dbReference type="AlphaFoldDB" id="A0A9D8KJJ2"/>
<accession>A0A9D8KJJ2</accession>
<dbReference type="Proteomes" id="UP000809273">
    <property type="component" value="Unassembled WGS sequence"/>
</dbReference>
<sequence length="472" mass="53865">MAQELKQELRLVQKLVLTPQLQQAIKLLQLTRLELLEHVNQELCENPVLEEYQDGQDGREGEGEDVVDSHKEDLTIDAILKGAGGDDSWGTYTSTYSGSFADSDEKQQFIENTCIKKTSLLDHLMWQLRMNNFSEEEIKIGTIIAGNLNDDGYLTLSIEEVSERGECEPSFAEDILKRIQMFDPVGVASRDLKECLRVQAEYYEVSNPVVLAIIDEYLPKLSSKNYDYIAKKLGVDKKYVMNAIDVITALEPKPGRSFVTEEPKYITPDVYVFKFDNEYLVTLNDNGLPRLRINKFYRDILRDGSTASEGAKDFIKERIKSATWLIKSIQQRQRTMYKVAKSIITHQEEFLEKGAKYLKPLVLRDVAQDVEVHESTVSRVTNGKYIHTPRGVFELKFFFTTRVASNSEDGRSMESVKSRIKELISGEDPKRPITDKQIVRLLESEGVFLARRTIAKYREMMGILSSAGRRGG</sequence>
<dbReference type="PROSITE" id="PS00718">
    <property type="entry name" value="SIGMA54_2"/>
    <property type="match status" value="1"/>
</dbReference>
<gene>
    <name evidence="11" type="primary">rpoN</name>
    <name evidence="11" type="ORF">JW984_16810</name>
</gene>
<dbReference type="GO" id="GO:0016987">
    <property type="term" value="F:sigma factor activity"/>
    <property type="evidence" value="ECO:0007669"/>
    <property type="project" value="UniProtKB-KW"/>
</dbReference>
<evidence type="ECO:0000259" key="10">
    <source>
        <dbReference type="Pfam" id="PF04963"/>
    </source>
</evidence>
<evidence type="ECO:0000256" key="8">
    <source>
        <dbReference type="ARBA" id="ARBA00023163"/>
    </source>
</evidence>
<dbReference type="Pfam" id="PF04963">
    <property type="entry name" value="Sigma54_CBD"/>
    <property type="match status" value="1"/>
</dbReference>
<dbReference type="GO" id="GO:0001216">
    <property type="term" value="F:DNA-binding transcription activator activity"/>
    <property type="evidence" value="ECO:0007669"/>
    <property type="project" value="InterPro"/>
</dbReference>
<feature type="domain" description="RNA polymerase sigma factor 54 DNA-binding" evidence="9">
    <location>
        <begin position="313"/>
        <end position="470"/>
    </location>
</feature>
<keyword evidence="3" id="KW-0808">Transferase</keyword>
<evidence type="ECO:0000256" key="1">
    <source>
        <dbReference type="ARBA" id="ARBA00008798"/>
    </source>
</evidence>
<dbReference type="PANTHER" id="PTHR32248">
    <property type="entry name" value="RNA POLYMERASE SIGMA-54 FACTOR"/>
    <property type="match status" value="1"/>
</dbReference>
<dbReference type="Gene3D" id="1.10.10.1330">
    <property type="entry name" value="RNA polymerase sigma-54 factor, core-binding domain"/>
    <property type="match status" value="1"/>
</dbReference>
<dbReference type="InterPro" id="IPR000394">
    <property type="entry name" value="RNA_pol_sigma_54"/>
</dbReference>
<dbReference type="InterPro" id="IPR038709">
    <property type="entry name" value="RpoN_core-bd_sf"/>
</dbReference>
<evidence type="ECO:0000259" key="9">
    <source>
        <dbReference type="Pfam" id="PF04552"/>
    </source>
</evidence>
<dbReference type="PRINTS" id="PR00045">
    <property type="entry name" value="SIGMA54FCT"/>
</dbReference>
<dbReference type="GO" id="GO:0006352">
    <property type="term" value="P:DNA-templated transcription initiation"/>
    <property type="evidence" value="ECO:0007669"/>
    <property type="project" value="InterPro"/>
</dbReference>
<evidence type="ECO:0000256" key="2">
    <source>
        <dbReference type="ARBA" id="ARBA00022478"/>
    </source>
</evidence>
<evidence type="ECO:0000256" key="3">
    <source>
        <dbReference type="ARBA" id="ARBA00022679"/>
    </source>
</evidence>
<organism evidence="11 12">
    <name type="scientific">Candidatus Zymogenus saltonus</name>
    <dbReference type="NCBI Taxonomy" id="2844893"/>
    <lineage>
        <taxon>Bacteria</taxon>
        <taxon>Deltaproteobacteria</taxon>
        <taxon>Candidatus Zymogenia</taxon>
        <taxon>Candidatus Zymogeniales</taxon>
        <taxon>Candidatus Zymogenaceae</taxon>
        <taxon>Candidatus Zymogenus</taxon>
    </lineage>
</organism>
<dbReference type="Gene3D" id="1.10.10.60">
    <property type="entry name" value="Homeodomain-like"/>
    <property type="match status" value="1"/>
</dbReference>